<evidence type="ECO:0000313" key="4">
    <source>
        <dbReference type="EMBL" id="KAF2167426.1"/>
    </source>
</evidence>
<dbReference type="Pfam" id="PF06985">
    <property type="entry name" value="HET"/>
    <property type="match status" value="1"/>
</dbReference>
<dbReference type="InterPro" id="IPR010730">
    <property type="entry name" value="HET"/>
</dbReference>
<evidence type="ECO:0000259" key="2">
    <source>
        <dbReference type="Pfam" id="PF00931"/>
    </source>
</evidence>
<protein>
    <recommendedName>
        <fullName evidence="6">Heterokaryon incompatibility domain-containing protein</fullName>
    </recommendedName>
</protein>
<dbReference type="OrthoDB" id="674604at2759"/>
<gene>
    <name evidence="4" type="ORF">M409DRAFT_36539</name>
</gene>
<accession>A0A6A6CPN2</accession>
<dbReference type="Gene3D" id="3.40.50.300">
    <property type="entry name" value="P-loop containing nucleotide triphosphate hydrolases"/>
    <property type="match status" value="1"/>
</dbReference>
<dbReference type="AlphaFoldDB" id="A0A6A6CPN2"/>
<dbReference type="PANTHER" id="PTHR10622">
    <property type="entry name" value="HET DOMAIN-CONTAINING PROTEIN"/>
    <property type="match status" value="1"/>
</dbReference>
<organism evidence="4 5">
    <name type="scientific">Zasmidium cellare ATCC 36951</name>
    <dbReference type="NCBI Taxonomy" id="1080233"/>
    <lineage>
        <taxon>Eukaryota</taxon>
        <taxon>Fungi</taxon>
        <taxon>Dikarya</taxon>
        <taxon>Ascomycota</taxon>
        <taxon>Pezizomycotina</taxon>
        <taxon>Dothideomycetes</taxon>
        <taxon>Dothideomycetidae</taxon>
        <taxon>Mycosphaerellales</taxon>
        <taxon>Mycosphaerellaceae</taxon>
        <taxon>Zasmidium</taxon>
    </lineage>
</organism>
<dbReference type="Pfam" id="PF00931">
    <property type="entry name" value="NB-ARC"/>
    <property type="match status" value="1"/>
</dbReference>
<feature type="domain" description="Heterokaryon incompatibility" evidence="3">
    <location>
        <begin position="26"/>
        <end position="115"/>
    </location>
</feature>
<dbReference type="PRINTS" id="PR00364">
    <property type="entry name" value="DISEASERSIST"/>
</dbReference>
<dbReference type="InterPro" id="IPR011990">
    <property type="entry name" value="TPR-like_helical_dom_sf"/>
</dbReference>
<keyword evidence="5" id="KW-1185">Reference proteome</keyword>
<dbReference type="GeneID" id="54563842"/>
<reference evidence="4" key="1">
    <citation type="journal article" date="2020" name="Stud. Mycol.">
        <title>101 Dothideomycetes genomes: a test case for predicting lifestyles and emergence of pathogens.</title>
        <authorList>
            <person name="Haridas S."/>
            <person name="Albert R."/>
            <person name="Binder M."/>
            <person name="Bloem J."/>
            <person name="Labutti K."/>
            <person name="Salamov A."/>
            <person name="Andreopoulos B."/>
            <person name="Baker S."/>
            <person name="Barry K."/>
            <person name="Bills G."/>
            <person name="Bluhm B."/>
            <person name="Cannon C."/>
            <person name="Castanera R."/>
            <person name="Culley D."/>
            <person name="Daum C."/>
            <person name="Ezra D."/>
            <person name="Gonzalez J."/>
            <person name="Henrissat B."/>
            <person name="Kuo A."/>
            <person name="Liang C."/>
            <person name="Lipzen A."/>
            <person name="Lutzoni F."/>
            <person name="Magnuson J."/>
            <person name="Mondo S."/>
            <person name="Nolan M."/>
            <person name="Ohm R."/>
            <person name="Pangilinan J."/>
            <person name="Park H.-J."/>
            <person name="Ramirez L."/>
            <person name="Alfaro M."/>
            <person name="Sun H."/>
            <person name="Tritt A."/>
            <person name="Yoshinaga Y."/>
            <person name="Zwiers L.-H."/>
            <person name="Turgeon B."/>
            <person name="Goodwin S."/>
            <person name="Spatafora J."/>
            <person name="Crous P."/>
            <person name="Grigoriev I."/>
        </authorList>
    </citation>
    <scope>NUCLEOTIDE SEQUENCE</scope>
    <source>
        <strain evidence="4">ATCC 36951</strain>
    </source>
</reference>
<dbReference type="InterPro" id="IPR027417">
    <property type="entry name" value="P-loop_NTPase"/>
</dbReference>
<evidence type="ECO:0000256" key="1">
    <source>
        <dbReference type="SAM" id="MobiDB-lite"/>
    </source>
</evidence>
<feature type="domain" description="NB-ARC" evidence="2">
    <location>
        <begin position="277"/>
        <end position="429"/>
    </location>
</feature>
<dbReference type="GO" id="GO:0043531">
    <property type="term" value="F:ADP binding"/>
    <property type="evidence" value="ECO:0007669"/>
    <property type="project" value="InterPro"/>
</dbReference>
<dbReference type="Pfam" id="PF13424">
    <property type="entry name" value="TPR_12"/>
    <property type="match status" value="1"/>
</dbReference>
<dbReference type="InterPro" id="IPR002182">
    <property type="entry name" value="NB-ARC"/>
</dbReference>
<evidence type="ECO:0008006" key="6">
    <source>
        <dbReference type="Google" id="ProtNLM"/>
    </source>
</evidence>
<dbReference type="Gene3D" id="1.25.40.10">
    <property type="entry name" value="Tetratricopeptide repeat domain"/>
    <property type="match status" value="1"/>
</dbReference>
<dbReference type="PANTHER" id="PTHR10622:SF10">
    <property type="entry name" value="HET DOMAIN-CONTAINING PROTEIN"/>
    <property type="match status" value="1"/>
</dbReference>
<proteinExistence type="predicted"/>
<name>A0A6A6CPN2_ZASCE</name>
<sequence>MRLLQITDDGSLSFTYDLSDDKIPRYAILSHTWGPPEHEVLYQDVLDGSALAKDGFRKIRLCADQAKQEGLEHIWVDTCCINKHNSVELSEAINSMFKWYQKAEVCYVWLPDVSGKDRDQGEQQDGRLDTSIRKSRWFTRGWTLQELIAPKDVIFYSREWAKLGDKKSLERLISEITRIPAKALRGEPLEQFSITERLSWQDSRKTTKEEDKAYALLGICGVNLPLIYSEGQENAFRHLKTEIENVFKGAEGIKREDFAVPLAIDDVIGVESFVARQDELKKMREVLNSDGSRRTVVIHGLGGMGKTQLMIAYAKRHRNDYSAIFWLNAKDLDSLKASFANIARQILQVHPSAKHLTALDPVAPNVDTAVDAVKAWLSLPSNTRWLLLLDNLDNPKVPDNPDPEPIDIRKFLPSAQQGFVAVTTRSSRLDIGHQLHLRKLNSAEDSLKILSDSSHRDITLHDDSAPQLTKRLDGLPLALATAGAYLRQSSMDLSEYLRWHDSAWARLQRTSPGLVSYEDRMLYSTWQVSFDQVENINPLSAGLLRLWAYFDNQDLWYELLRHDEEEMEDRPQWIADVVKDKLTFEEAIRVLRDHGLVEHHPSSLELTESAGYSIHACVHSWTRTVLNPGGNAELAIVALSCIALHVPTRDDEKHWLVNRRLHSHASSFTIADLTDRCTILVMGSFGNMYGKQSRFDEAEELLLNALRGYEALYGEDHGMTIMYPVINLGLLYAEQGRVVKADEMYQRALPARDRLPTERQEDVDRLGRQISRLRHEQEEERDSPSTPAQESSDDGHEL</sequence>
<dbReference type="EMBL" id="ML993593">
    <property type="protein sequence ID" value="KAF2167426.1"/>
    <property type="molecule type" value="Genomic_DNA"/>
</dbReference>
<dbReference type="SUPFAM" id="SSF52540">
    <property type="entry name" value="P-loop containing nucleoside triphosphate hydrolases"/>
    <property type="match status" value="1"/>
</dbReference>
<dbReference type="SUPFAM" id="SSF48452">
    <property type="entry name" value="TPR-like"/>
    <property type="match status" value="1"/>
</dbReference>
<dbReference type="RefSeq" id="XP_033668315.1">
    <property type="nucleotide sequence ID" value="XM_033810570.1"/>
</dbReference>
<feature type="region of interest" description="Disordered" evidence="1">
    <location>
        <begin position="752"/>
        <end position="798"/>
    </location>
</feature>
<evidence type="ECO:0000259" key="3">
    <source>
        <dbReference type="Pfam" id="PF06985"/>
    </source>
</evidence>
<feature type="compositionally biased region" description="Basic and acidic residues" evidence="1">
    <location>
        <begin position="752"/>
        <end position="778"/>
    </location>
</feature>
<evidence type="ECO:0000313" key="5">
    <source>
        <dbReference type="Proteomes" id="UP000799537"/>
    </source>
</evidence>
<dbReference type="Proteomes" id="UP000799537">
    <property type="component" value="Unassembled WGS sequence"/>
</dbReference>